<dbReference type="Pfam" id="PF25443">
    <property type="entry name" value="ANG-1"/>
    <property type="match status" value="1"/>
</dbReference>
<dbReference type="InterPro" id="IPR036056">
    <property type="entry name" value="Fibrinogen-like_C"/>
</dbReference>
<feature type="domain" description="Fibrinogen C-terminal" evidence="15">
    <location>
        <begin position="280"/>
        <end position="500"/>
    </location>
</feature>
<dbReference type="GO" id="GO:0030154">
    <property type="term" value="P:cell differentiation"/>
    <property type="evidence" value="ECO:0007669"/>
    <property type="project" value="UniProtKB-KW"/>
</dbReference>
<feature type="region of interest" description="Disordered" evidence="13">
    <location>
        <begin position="52"/>
        <end position="74"/>
    </location>
</feature>
<evidence type="ECO:0000256" key="13">
    <source>
        <dbReference type="SAM" id="MobiDB-lite"/>
    </source>
</evidence>
<evidence type="ECO:0000256" key="12">
    <source>
        <dbReference type="SAM" id="Coils"/>
    </source>
</evidence>
<keyword evidence="9" id="KW-1015">Disulfide bond</keyword>
<reference evidence="16" key="1">
    <citation type="thesis" date="2020" institute="ProQuest LLC" country="789 East Eisenhower Parkway, Ann Arbor, MI, USA">
        <title>Comparative Genomics and Chromosome Evolution.</title>
        <authorList>
            <person name="Mudd A.B."/>
        </authorList>
    </citation>
    <scope>NUCLEOTIDE SEQUENCE</scope>
    <source>
        <strain evidence="16">Female2</strain>
        <tissue evidence="16">Blood</tissue>
    </source>
</reference>
<dbReference type="GO" id="GO:0043066">
    <property type="term" value="P:negative regulation of apoptotic process"/>
    <property type="evidence" value="ECO:0007669"/>
    <property type="project" value="UniProtKB-ARBA"/>
</dbReference>
<comment type="caution">
    <text evidence="16">The sequence shown here is derived from an EMBL/GenBank/DDBJ whole genome shotgun (WGS) entry which is preliminary data.</text>
</comment>
<dbReference type="SUPFAM" id="SSF56496">
    <property type="entry name" value="Fibrinogen C-terminal domain-like"/>
    <property type="match status" value="1"/>
</dbReference>
<keyword evidence="10" id="KW-0325">Glycoprotein</keyword>
<dbReference type="InterPro" id="IPR020837">
    <property type="entry name" value="Fibrinogen_CS"/>
</dbReference>
<gene>
    <name evidence="16" type="ORF">GDO86_010771</name>
</gene>
<dbReference type="PANTHER" id="PTHR47221">
    <property type="entry name" value="FIBRINOGEN ALPHA CHAIN"/>
    <property type="match status" value="1"/>
</dbReference>
<evidence type="ECO:0000313" key="17">
    <source>
        <dbReference type="Proteomes" id="UP000812440"/>
    </source>
</evidence>
<dbReference type="GO" id="GO:0007596">
    <property type="term" value="P:blood coagulation"/>
    <property type="evidence" value="ECO:0007669"/>
    <property type="project" value="InterPro"/>
</dbReference>
<keyword evidence="3" id="KW-0217">Developmental protein</keyword>
<evidence type="ECO:0000256" key="1">
    <source>
        <dbReference type="ARBA" id="ARBA00004613"/>
    </source>
</evidence>
<dbReference type="FunFam" id="3.90.215.10:FF:000005">
    <property type="entry name" value="angiopoietin-1 isoform X2"/>
    <property type="match status" value="1"/>
</dbReference>
<sequence length="501" mass="57637">MVPLVFVICWASLMGNIGCNMQRKGTDSNGRRYSRIQQGQCTYTFILPEQDGTNCRESSSTTEQYSSNALQRDAPQMDQDFSSQKLQHLEHVMENYTQWLQKLENYIVDNMKYEMAQMQQNAVQNHTATMLEIGTNLLSQTAEQTRKLTDVETQVLNQTSRLEIQLLENSLSTYKLEKQLIQQTNEILKIQEKNSLLENKMLEMEERHKDELNTLKTEKETLQSLVSRQSYIIQELEKQLNKATNNNSILQKQQMELMDTVHNLVKLCSKEGVALRNVKKEEDKPFRDCADLYHAGFNKSGVYTIYINNVSEPKKVFCNMETAGGGWTAIQHREDGSIDFQRGWKDYKMGFGSPSGEFWLGNEFIFALTSQRQYSLRIDLTDWEGNHAHSQYDRFHIGNEKQNYRLYLKGHSGTAGKQSSLVLHGADFSTKDADNDNCMCKCALMLTGGWWFDACGPSNLNGMFYTAGQNHGKLNGIKWHYFKGPSYSLRATTMMIRPLDF</sequence>
<feature type="compositionally biased region" description="Polar residues" evidence="13">
    <location>
        <begin position="52"/>
        <end position="70"/>
    </location>
</feature>
<evidence type="ECO:0000256" key="10">
    <source>
        <dbReference type="ARBA" id="ARBA00023180"/>
    </source>
</evidence>
<evidence type="ECO:0000256" key="6">
    <source>
        <dbReference type="ARBA" id="ARBA00022729"/>
    </source>
</evidence>
<feature type="chain" id="PRO_5035735626" description="Angiopoietin-1" evidence="14">
    <location>
        <begin position="19"/>
        <end position="501"/>
    </location>
</feature>
<evidence type="ECO:0000256" key="3">
    <source>
        <dbReference type="ARBA" id="ARBA00022473"/>
    </source>
</evidence>
<dbReference type="AlphaFoldDB" id="A0A8T2JDV2"/>
<dbReference type="InterPro" id="IPR014716">
    <property type="entry name" value="Fibrinogen_a/b/g_C_1"/>
</dbReference>
<keyword evidence="17" id="KW-1185">Reference proteome</keyword>
<keyword evidence="4" id="KW-0964">Secreted</keyword>
<name>A0A8T2JDV2_9PIPI</name>
<keyword evidence="7" id="KW-0221">Differentiation</keyword>
<dbReference type="InterPro" id="IPR037579">
    <property type="entry name" value="FIB_ANG-like"/>
</dbReference>
<dbReference type="Gene3D" id="3.90.215.10">
    <property type="entry name" value="Gamma Fibrinogen, chain A, domain 1"/>
    <property type="match status" value="1"/>
</dbReference>
<organism evidence="16 17">
    <name type="scientific">Hymenochirus boettgeri</name>
    <name type="common">Congo dwarf clawed frog</name>
    <dbReference type="NCBI Taxonomy" id="247094"/>
    <lineage>
        <taxon>Eukaryota</taxon>
        <taxon>Metazoa</taxon>
        <taxon>Chordata</taxon>
        <taxon>Craniata</taxon>
        <taxon>Vertebrata</taxon>
        <taxon>Euteleostomi</taxon>
        <taxon>Amphibia</taxon>
        <taxon>Batrachia</taxon>
        <taxon>Anura</taxon>
        <taxon>Pipoidea</taxon>
        <taxon>Pipidae</taxon>
        <taxon>Pipinae</taxon>
        <taxon>Hymenochirus</taxon>
    </lineage>
</organism>
<evidence type="ECO:0000256" key="9">
    <source>
        <dbReference type="ARBA" id="ARBA00023157"/>
    </source>
</evidence>
<evidence type="ECO:0000256" key="14">
    <source>
        <dbReference type="SAM" id="SignalP"/>
    </source>
</evidence>
<dbReference type="GO" id="GO:0001525">
    <property type="term" value="P:angiogenesis"/>
    <property type="evidence" value="ECO:0007669"/>
    <property type="project" value="UniProtKB-KW"/>
</dbReference>
<dbReference type="Proteomes" id="UP000812440">
    <property type="component" value="Chromosome 6"/>
</dbReference>
<dbReference type="PANTHER" id="PTHR47221:SF6">
    <property type="entry name" value="FIBRINOGEN ALPHA CHAIN"/>
    <property type="match status" value="1"/>
</dbReference>
<dbReference type="Gene3D" id="4.10.530.10">
    <property type="entry name" value="Gamma-fibrinogen Carboxyl Terminal Fragment, domain 2"/>
    <property type="match status" value="1"/>
</dbReference>
<dbReference type="InterPro" id="IPR057439">
    <property type="entry name" value="ANG-1/2/4"/>
</dbReference>
<dbReference type="GO" id="GO:0005576">
    <property type="term" value="C:extracellular region"/>
    <property type="evidence" value="ECO:0007669"/>
    <property type="project" value="UniProtKB-SubCell"/>
</dbReference>
<evidence type="ECO:0000256" key="5">
    <source>
        <dbReference type="ARBA" id="ARBA00022657"/>
    </source>
</evidence>
<evidence type="ECO:0000256" key="4">
    <source>
        <dbReference type="ARBA" id="ARBA00022525"/>
    </source>
</evidence>
<evidence type="ECO:0000256" key="11">
    <source>
        <dbReference type="ARBA" id="ARBA00047001"/>
    </source>
</evidence>
<dbReference type="CDD" id="cd00087">
    <property type="entry name" value="FReD"/>
    <property type="match status" value="1"/>
</dbReference>
<keyword evidence="6 14" id="KW-0732">Signal</keyword>
<dbReference type="OrthoDB" id="7735366at2759"/>
<evidence type="ECO:0000259" key="15">
    <source>
        <dbReference type="PROSITE" id="PS51406"/>
    </source>
</evidence>
<proteinExistence type="predicted"/>
<protein>
    <recommendedName>
        <fullName evidence="2">Angiopoietin-1</fullName>
    </recommendedName>
</protein>
<dbReference type="NCBIfam" id="NF040941">
    <property type="entry name" value="GGGWT_bact"/>
    <property type="match status" value="1"/>
</dbReference>
<accession>A0A8T2JDV2</accession>
<dbReference type="InterPro" id="IPR002181">
    <property type="entry name" value="Fibrinogen_a/b/g_C_dom"/>
</dbReference>
<comment type="subunit">
    <text evidence="11">Homooligomer. Interacts with TEK/TIE2. Interacts with SVEP1/polydom. Interacts with THBD; this interaction significantly inhibits the generation of activated PC and TAFIa/CPB2 by the thrombin/thrombomodulin complex.</text>
</comment>
<dbReference type="SMART" id="SM00186">
    <property type="entry name" value="FBG"/>
    <property type="match status" value="1"/>
</dbReference>
<evidence type="ECO:0000256" key="8">
    <source>
        <dbReference type="ARBA" id="ARBA00023054"/>
    </source>
</evidence>
<dbReference type="PROSITE" id="PS51406">
    <property type="entry name" value="FIBRINOGEN_C_2"/>
    <property type="match status" value="1"/>
</dbReference>
<comment type="subcellular location">
    <subcellularLocation>
        <location evidence="1">Secreted</location>
    </subcellularLocation>
</comment>
<keyword evidence="5" id="KW-0037">Angiogenesis</keyword>
<keyword evidence="8 12" id="KW-0175">Coiled coil</keyword>
<dbReference type="FunFam" id="4.10.530.10:FF:000001">
    <property type="entry name" value="angiopoietin-2 isoform X1"/>
    <property type="match status" value="1"/>
</dbReference>
<feature type="signal peptide" evidence="14">
    <location>
        <begin position="1"/>
        <end position="18"/>
    </location>
</feature>
<evidence type="ECO:0000256" key="2">
    <source>
        <dbReference type="ARBA" id="ARBA00015279"/>
    </source>
</evidence>
<evidence type="ECO:0000256" key="7">
    <source>
        <dbReference type="ARBA" id="ARBA00022782"/>
    </source>
</evidence>
<evidence type="ECO:0000313" key="16">
    <source>
        <dbReference type="EMBL" id="KAG8441708.1"/>
    </source>
</evidence>
<dbReference type="PROSITE" id="PS00514">
    <property type="entry name" value="FIBRINOGEN_C_1"/>
    <property type="match status" value="1"/>
</dbReference>
<feature type="coiled-coil region" evidence="12">
    <location>
        <begin position="180"/>
        <end position="253"/>
    </location>
</feature>
<dbReference type="Pfam" id="PF00147">
    <property type="entry name" value="Fibrinogen_C"/>
    <property type="match status" value="1"/>
</dbReference>
<dbReference type="EMBL" id="JAACNH010000005">
    <property type="protein sequence ID" value="KAG8441708.1"/>
    <property type="molecule type" value="Genomic_DNA"/>
</dbReference>